<dbReference type="Proteomes" id="UP000053411">
    <property type="component" value="Unassembled WGS sequence"/>
</dbReference>
<dbReference type="GO" id="GO:0005737">
    <property type="term" value="C:cytoplasm"/>
    <property type="evidence" value="ECO:0007669"/>
    <property type="project" value="TreeGrafter"/>
</dbReference>
<dbReference type="InterPro" id="IPR036291">
    <property type="entry name" value="NAD(P)-bd_dom_sf"/>
</dbReference>
<dbReference type="AlphaFoldDB" id="A0A0D2L362"/>
<dbReference type="VEuPathDB" id="FungiDB:Z520_00180"/>
<organism evidence="4 5">
    <name type="scientific">Fonsecaea multimorphosa CBS 102226</name>
    <dbReference type="NCBI Taxonomy" id="1442371"/>
    <lineage>
        <taxon>Eukaryota</taxon>
        <taxon>Fungi</taxon>
        <taxon>Dikarya</taxon>
        <taxon>Ascomycota</taxon>
        <taxon>Pezizomycotina</taxon>
        <taxon>Eurotiomycetes</taxon>
        <taxon>Chaetothyriomycetidae</taxon>
        <taxon>Chaetothyriales</taxon>
        <taxon>Herpotrichiellaceae</taxon>
        <taxon>Fonsecaea</taxon>
    </lineage>
</organism>
<dbReference type="RefSeq" id="XP_016637611.1">
    <property type="nucleotide sequence ID" value="XM_016770701.1"/>
</dbReference>
<keyword evidence="2" id="KW-0521">NADP</keyword>
<dbReference type="Gene3D" id="3.40.50.720">
    <property type="entry name" value="NAD(P)-binding Rossmann-like Domain"/>
    <property type="match status" value="1"/>
</dbReference>
<keyword evidence="5" id="KW-1185">Reference proteome</keyword>
<dbReference type="InterPro" id="IPR020904">
    <property type="entry name" value="Sc_DH/Rdtase_CS"/>
</dbReference>
<dbReference type="PANTHER" id="PTHR44229:SF4">
    <property type="entry name" value="15-HYDROXYPROSTAGLANDIN DEHYDROGENASE [NAD(+)]"/>
    <property type="match status" value="1"/>
</dbReference>
<dbReference type="SUPFAM" id="SSF51735">
    <property type="entry name" value="NAD(P)-binding Rossmann-fold domains"/>
    <property type="match status" value="1"/>
</dbReference>
<dbReference type="GO" id="GO:0016616">
    <property type="term" value="F:oxidoreductase activity, acting on the CH-OH group of donors, NAD or NADP as acceptor"/>
    <property type="evidence" value="ECO:0007669"/>
    <property type="project" value="TreeGrafter"/>
</dbReference>
<protein>
    <recommendedName>
        <fullName evidence="6">NAD-dependent epimerase/dehydratase domain-containing protein</fullName>
    </recommendedName>
</protein>
<name>A0A0D2L362_9EURO</name>
<evidence type="ECO:0008006" key="6">
    <source>
        <dbReference type="Google" id="ProtNLM"/>
    </source>
</evidence>
<dbReference type="Pfam" id="PF00106">
    <property type="entry name" value="adh_short"/>
    <property type="match status" value="1"/>
</dbReference>
<sequence length="334" mass="36285">MLKVHEDCKCVMTTSVAGKAALVTGAGSGINLAFARLLLSRSCNVVFADLSLRPEARELVSAHQGRTTAQAIFQKTDVSSWKDLSDTYEMTKDRFGRVDIVCPGAGVFEPPWSSFWRPPGTDPGVVDNVTTNGYKSLDINLSHPIRLTQLAIMDQLQELKATKGEGSHPPRRTVIHVSSVNGQVAPLWTPLYNTAKHALNGFVRTMAPLEARLGIRVAAVAPGLVKTPLWTTDAEKRGPLSQDPAWVTAEEVAQVMLNMIEKDAVSTLSRDDDGTDETQRGLVRVAGGSILEVSGHQVRDVAAFFDPGPQGISSQDFDMDKMEDGVFRNLEKMS</sequence>
<reference evidence="4 5" key="1">
    <citation type="submission" date="2015-01" db="EMBL/GenBank/DDBJ databases">
        <title>The Genome Sequence of Fonsecaea multimorphosa CBS 102226.</title>
        <authorList>
            <consortium name="The Broad Institute Genomics Platform"/>
            <person name="Cuomo C."/>
            <person name="de Hoog S."/>
            <person name="Gorbushina A."/>
            <person name="Stielow B."/>
            <person name="Teixiera M."/>
            <person name="Abouelleil A."/>
            <person name="Chapman S.B."/>
            <person name="Priest M."/>
            <person name="Young S.K."/>
            <person name="Wortman J."/>
            <person name="Nusbaum C."/>
            <person name="Birren B."/>
        </authorList>
    </citation>
    <scope>NUCLEOTIDE SEQUENCE [LARGE SCALE GENOMIC DNA]</scope>
    <source>
        <strain evidence="4 5">CBS 102226</strain>
    </source>
</reference>
<dbReference type="PROSITE" id="PS00061">
    <property type="entry name" value="ADH_SHORT"/>
    <property type="match status" value="1"/>
</dbReference>
<dbReference type="PRINTS" id="PR00081">
    <property type="entry name" value="GDHRDH"/>
</dbReference>
<accession>A0A0D2L362</accession>
<evidence type="ECO:0000313" key="5">
    <source>
        <dbReference type="Proteomes" id="UP000053411"/>
    </source>
</evidence>
<evidence type="ECO:0000256" key="2">
    <source>
        <dbReference type="ARBA" id="ARBA00022857"/>
    </source>
</evidence>
<comment type="similarity">
    <text evidence="1">Belongs to the short-chain dehydrogenases/reductases (SDR) family.</text>
</comment>
<gene>
    <name evidence="4" type="ORF">Z520_00180</name>
</gene>
<dbReference type="GeneID" id="27705926"/>
<dbReference type="InterPro" id="IPR002347">
    <property type="entry name" value="SDR_fam"/>
</dbReference>
<evidence type="ECO:0000256" key="3">
    <source>
        <dbReference type="ARBA" id="ARBA00023002"/>
    </source>
</evidence>
<proteinExistence type="inferred from homology"/>
<dbReference type="OrthoDB" id="5296at2759"/>
<dbReference type="PANTHER" id="PTHR44229">
    <property type="entry name" value="15-HYDROXYPROSTAGLANDIN DEHYDROGENASE [NAD(+)]"/>
    <property type="match status" value="1"/>
</dbReference>
<dbReference type="EMBL" id="KN848062">
    <property type="protein sequence ID" value="KIY03489.1"/>
    <property type="molecule type" value="Genomic_DNA"/>
</dbReference>
<evidence type="ECO:0000313" key="4">
    <source>
        <dbReference type="EMBL" id="KIY03489.1"/>
    </source>
</evidence>
<keyword evidence="3" id="KW-0560">Oxidoreductase</keyword>
<evidence type="ECO:0000256" key="1">
    <source>
        <dbReference type="ARBA" id="ARBA00006484"/>
    </source>
</evidence>
<dbReference type="STRING" id="1442371.A0A0D2L362"/>